<protein>
    <recommendedName>
        <fullName evidence="4">Pyridoxamine 5'-phosphate oxidase</fullName>
    </recommendedName>
</protein>
<reference evidence="2 3" key="1">
    <citation type="submission" date="2020-08" db="EMBL/GenBank/DDBJ databases">
        <title>Genomic Encyclopedia of Type Strains, Phase III (KMG-III): the genomes of soil and plant-associated and newly described type strains.</title>
        <authorList>
            <person name="Whitman W."/>
        </authorList>
    </citation>
    <scope>NUCLEOTIDE SEQUENCE [LARGE SCALE GENOMIC DNA]</scope>
    <source>
        <strain evidence="2 3">CECT 8640</strain>
    </source>
</reference>
<comment type="caution">
    <text evidence="2">The sequence shown here is derived from an EMBL/GenBank/DDBJ whole genome shotgun (WGS) entry which is preliminary data.</text>
</comment>
<dbReference type="EMBL" id="JACHJN010000006">
    <property type="protein sequence ID" value="MBB5957571.1"/>
    <property type="molecule type" value="Genomic_DNA"/>
</dbReference>
<evidence type="ECO:0000256" key="1">
    <source>
        <dbReference type="ARBA" id="ARBA00023002"/>
    </source>
</evidence>
<dbReference type="PANTHER" id="PTHR35176:SF6">
    <property type="entry name" value="HEME OXYGENASE HI_0854-RELATED"/>
    <property type="match status" value="1"/>
</dbReference>
<dbReference type="Gene3D" id="2.30.110.10">
    <property type="entry name" value="Electron Transport, Fmn-binding Protein, Chain A"/>
    <property type="match status" value="1"/>
</dbReference>
<dbReference type="InterPro" id="IPR052019">
    <property type="entry name" value="F420H2_bilvrd_red/Heme_oxyg"/>
</dbReference>
<evidence type="ECO:0000313" key="3">
    <source>
        <dbReference type="Proteomes" id="UP000547510"/>
    </source>
</evidence>
<dbReference type="RefSeq" id="WP_184692767.1">
    <property type="nucleotide sequence ID" value="NZ_JACHJN010000006.1"/>
</dbReference>
<proteinExistence type="predicted"/>
<keyword evidence="3" id="KW-1185">Reference proteome</keyword>
<sequence length="144" mass="15776">MPITDEVRDEFFGRPWVAVLSVAADDGRPPLTVPVFYGYENGLITFFTGTQGRKARKTKLIKRAGQVSVCVQRAEMPYRTITAECTVVAADRAPAVEQVLGVIGRYVPEADARGFAEAETAAPSGTFVLFTARPDRWLSMGFDD</sequence>
<evidence type="ECO:0008006" key="4">
    <source>
        <dbReference type="Google" id="ProtNLM"/>
    </source>
</evidence>
<dbReference type="Proteomes" id="UP000547510">
    <property type="component" value="Unassembled WGS sequence"/>
</dbReference>
<dbReference type="AlphaFoldDB" id="A0A841CJD3"/>
<keyword evidence="1" id="KW-0560">Oxidoreductase</keyword>
<dbReference type="InterPro" id="IPR012349">
    <property type="entry name" value="Split_barrel_FMN-bd"/>
</dbReference>
<accession>A0A841CJD3</accession>
<dbReference type="SUPFAM" id="SSF50475">
    <property type="entry name" value="FMN-binding split barrel"/>
    <property type="match status" value="1"/>
</dbReference>
<name>A0A841CJD3_9PSEU</name>
<organism evidence="2 3">
    <name type="scientific">Saccharothrix tamanrassetensis</name>
    <dbReference type="NCBI Taxonomy" id="1051531"/>
    <lineage>
        <taxon>Bacteria</taxon>
        <taxon>Bacillati</taxon>
        <taxon>Actinomycetota</taxon>
        <taxon>Actinomycetes</taxon>
        <taxon>Pseudonocardiales</taxon>
        <taxon>Pseudonocardiaceae</taxon>
        <taxon>Saccharothrix</taxon>
    </lineage>
</organism>
<evidence type="ECO:0000313" key="2">
    <source>
        <dbReference type="EMBL" id="MBB5957571.1"/>
    </source>
</evidence>
<dbReference type="GO" id="GO:0016627">
    <property type="term" value="F:oxidoreductase activity, acting on the CH-CH group of donors"/>
    <property type="evidence" value="ECO:0007669"/>
    <property type="project" value="TreeGrafter"/>
</dbReference>
<dbReference type="PANTHER" id="PTHR35176">
    <property type="entry name" value="HEME OXYGENASE HI_0854-RELATED"/>
    <property type="match status" value="1"/>
</dbReference>
<gene>
    <name evidence="2" type="ORF">FHS29_004166</name>
</gene>
<dbReference type="GO" id="GO:0070967">
    <property type="term" value="F:coenzyme F420 binding"/>
    <property type="evidence" value="ECO:0007669"/>
    <property type="project" value="TreeGrafter"/>
</dbReference>
<dbReference type="GO" id="GO:0005829">
    <property type="term" value="C:cytosol"/>
    <property type="evidence" value="ECO:0007669"/>
    <property type="project" value="TreeGrafter"/>
</dbReference>